<evidence type="ECO:0000313" key="3">
    <source>
        <dbReference type="Proteomes" id="UP000309984"/>
    </source>
</evidence>
<dbReference type="InterPro" id="IPR012337">
    <property type="entry name" value="RNaseH-like_sf"/>
</dbReference>
<dbReference type="EMBL" id="POTM01000051">
    <property type="protein sequence ID" value="TLH64048.1"/>
    <property type="molecule type" value="Genomic_DNA"/>
</dbReference>
<accession>A0A7I7ZUY6</accession>
<dbReference type="NCBIfam" id="NF033516">
    <property type="entry name" value="transpos_IS3"/>
    <property type="match status" value="1"/>
</dbReference>
<dbReference type="Gene3D" id="3.30.420.10">
    <property type="entry name" value="Ribonuclease H-like superfamily/Ribonuclease H"/>
    <property type="match status" value="1"/>
</dbReference>
<dbReference type="InterPro" id="IPR036397">
    <property type="entry name" value="RNaseH_sf"/>
</dbReference>
<dbReference type="PROSITE" id="PS50994">
    <property type="entry name" value="INTEGRASE"/>
    <property type="match status" value="1"/>
</dbReference>
<dbReference type="Pfam" id="PF13276">
    <property type="entry name" value="HTH_21"/>
    <property type="match status" value="1"/>
</dbReference>
<comment type="caution">
    <text evidence="2">The sequence shown here is derived from an EMBL/GenBank/DDBJ whole genome shotgun (WGS) entry which is preliminary data.</text>
</comment>
<sequence length="306" mass="34047">MRTAGHRVESICHALCELGVQVAPRTYRNWKTAQPAARTVTDAQLTDALLATVDTPEGMYGRRKMTAHLRRSGIKVARCTVDRLMRDEGLSGIVRGRKHRTTIADKNASRAPDLVDRDFTAAAPNRKWVTDFTYVPTWSGFVYVALVIDCFSRLITGWHVSTVKDTAMVTTALKMALWRRDHQGHRVTDGLIHHSDAGSQYTSIAFAETLVLEGIAASIGSVGDAYDNALAETTMGLFKTEALGPASPFRTGPLRTLDDVEYPVMEWVDWYNNRRLHSLLGYVPPVEYESAYYAQQSMSHPATSQL</sequence>
<protein>
    <submittedName>
        <fullName evidence="2">IS3 family transposase</fullName>
    </submittedName>
</protein>
<evidence type="ECO:0000256" key="1">
    <source>
        <dbReference type="ARBA" id="ARBA00002286"/>
    </source>
</evidence>
<keyword evidence="3" id="KW-1185">Reference proteome</keyword>
<organism evidence="2 3">
    <name type="scientific">Mycolicibacterium phocaicum</name>
    <dbReference type="NCBI Taxonomy" id="319706"/>
    <lineage>
        <taxon>Bacteria</taxon>
        <taxon>Bacillati</taxon>
        <taxon>Actinomycetota</taxon>
        <taxon>Actinomycetes</taxon>
        <taxon>Mycobacteriales</taxon>
        <taxon>Mycobacteriaceae</taxon>
        <taxon>Mycolicibacterium</taxon>
    </lineage>
</organism>
<dbReference type="AlphaFoldDB" id="A0A7I7ZUY6"/>
<dbReference type="Pfam" id="PF13333">
    <property type="entry name" value="rve_2"/>
    <property type="match status" value="1"/>
</dbReference>
<gene>
    <name evidence="2" type="ORF">C1S79_20710</name>
</gene>
<dbReference type="Proteomes" id="UP000309984">
    <property type="component" value="Unassembled WGS sequence"/>
</dbReference>
<evidence type="ECO:0000313" key="2">
    <source>
        <dbReference type="EMBL" id="TLH64048.1"/>
    </source>
</evidence>
<name>A0A7I7ZUY6_9MYCO</name>
<reference evidence="2 3" key="1">
    <citation type="submission" date="2018-01" db="EMBL/GenBank/DDBJ databases">
        <title>Comparative genomics of Mycobacterium mucogenicum and Mycobacterium neoaurum clade members emphasizing tRNA and non-coding RNA.</title>
        <authorList>
            <person name="Behra P.R.K."/>
            <person name="Pettersson B.M.F."/>
            <person name="Das S."/>
            <person name="Dasgupta S."/>
            <person name="Kirsebom L.A."/>
        </authorList>
    </citation>
    <scope>NUCLEOTIDE SEQUENCE [LARGE SCALE GENOMIC DNA]</scope>
    <source>
        <strain evidence="2 3">DSM 45104</strain>
    </source>
</reference>
<dbReference type="InterPro" id="IPR050900">
    <property type="entry name" value="Transposase_IS3/IS150/IS904"/>
</dbReference>
<dbReference type="InterPro" id="IPR048020">
    <property type="entry name" value="Transpos_IS3"/>
</dbReference>
<dbReference type="InterPro" id="IPR001584">
    <property type="entry name" value="Integrase_cat-core"/>
</dbReference>
<dbReference type="GO" id="GO:0003676">
    <property type="term" value="F:nucleic acid binding"/>
    <property type="evidence" value="ECO:0007669"/>
    <property type="project" value="InterPro"/>
</dbReference>
<dbReference type="PANTHER" id="PTHR46889:SF5">
    <property type="entry name" value="INTEGRASE PROTEIN"/>
    <property type="match status" value="1"/>
</dbReference>
<proteinExistence type="predicted"/>
<dbReference type="GO" id="GO:0015074">
    <property type="term" value="P:DNA integration"/>
    <property type="evidence" value="ECO:0007669"/>
    <property type="project" value="InterPro"/>
</dbReference>
<comment type="function">
    <text evidence="1">Involved in the transposition of the insertion sequence.</text>
</comment>
<dbReference type="Pfam" id="PF00665">
    <property type="entry name" value="rve"/>
    <property type="match status" value="1"/>
</dbReference>
<dbReference type="PANTHER" id="PTHR46889">
    <property type="entry name" value="TRANSPOSASE INSF FOR INSERTION SEQUENCE IS3B-RELATED"/>
    <property type="match status" value="1"/>
</dbReference>
<dbReference type="SUPFAM" id="SSF53098">
    <property type="entry name" value="Ribonuclease H-like"/>
    <property type="match status" value="1"/>
</dbReference>
<dbReference type="InterPro" id="IPR025948">
    <property type="entry name" value="HTH-like_dom"/>
</dbReference>